<protein>
    <submittedName>
        <fullName evidence="3">Uncharacterized protein</fullName>
    </submittedName>
</protein>
<keyword evidence="4" id="KW-1185">Reference proteome</keyword>
<dbReference type="PANTHER" id="PTHR44917:SF1">
    <property type="entry name" value="PROTEIN HIGH CHLOROPHYLL FLUORESCENT 107"/>
    <property type="match status" value="1"/>
</dbReference>
<keyword evidence="1" id="KW-0802">TPR repeat</keyword>
<evidence type="ECO:0000313" key="3">
    <source>
        <dbReference type="EMBL" id="KAL3788396.1"/>
    </source>
</evidence>
<dbReference type="SMART" id="SM00386">
    <property type="entry name" value="HAT"/>
    <property type="match status" value="12"/>
</dbReference>
<evidence type="ECO:0000313" key="4">
    <source>
        <dbReference type="Proteomes" id="UP001530400"/>
    </source>
</evidence>
<dbReference type="InterPro" id="IPR003107">
    <property type="entry name" value="HAT"/>
</dbReference>
<sequence>MAWFYRRRKIQIMTRNQTRQCILLLIMCGAIDKFYAFSPHISKQVSLLQASTSETKTATLEVESKNGKLILSSEVRPQLKEQYNKRPNKGQQSGYRHGNSKYRKPKQRCSKAQNVKRRIRFLYSKARDLEKQGLWAQSCEQLNYIVTELDPTDAHSYLAWGKLQSRREKGGAVLDSTNTMKSLGNSTISLNSSARDIFEAGTMNCPESVHLWHGWAMHEQSVGNIDEARKLLDKALELDSGNAYVCHSYGLMEMQAGSLIRARQLWQQGLTKSPSAALICSLGSLYTTQGHPESARELYSVYLPQLPNGKGKVEVYLAASSLEETVFGDLEKASELLKIALSDKTVQDSRAYVALARLGTSGGKVDDTVVKKRLKDICLKQIKSHQIDGESGAALFPVKDGRLFNAWAKLESKTGSLVAARDILKKGMMLYPKDHTLFQAAGNIEERLGNPAAARDLYSASLHIKPSAPTLVAFAMLEMQSPMNGENSNITMARKLFQEALLLEPKHAPAYNAFANLERRQGNIDAATKVYRDGINANCTDPSSVYHGLAKLQLSLGEVENARQTLQQGLQLFKAHDDNFVKRNDNVAFIAHTLAMIELKCNNNPHAAKEVLDQGLWHCRSSSPLLLGVALCESRLGNEKKARDMFEKAIKADESHAQAWQAFGVMEMKAGNYGAAKTLFECGLKNAPSHGALWQAYGTLESRSGNVTNARLLFAAGIMKCPHHVPLYQAWASLEIRDGDILTAKRLIGEALTRNKRNGLGWLIAARIEEQQENHGLVGLILRRGIECAPMDVDLYSALADHEMKHGRINRARELLEKAIEINPMHAPLYHSLAELEAQVFNIEGLANLNKRAAELFQTDATAAPPSPAMAMQAWGKKIKGRNARIPDGIAALAEKVGFDESDSMLTMLEDLDPGMLVDSLGTDALIVEDTFS</sequence>
<dbReference type="PANTHER" id="PTHR44917">
    <property type="entry name" value="PROTEIN HIGH CHLOROPHYLL FLUORESCENT 107"/>
    <property type="match status" value="1"/>
</dbReference>
<dbReference type="Proteomes" id="UP001530400">
    <property type="component" value="Unassembled WGS sequence"/>
</dbReference>
<feature type="compositionally biased region" description="Basic residues" evidence="2">
    <location>
        <begin position="98"/>
        <end position="109"/>
    </location>
</feature>
<dbReference type="InterPro" id="IPR044624">
    <property type="entry name" value="Mbb1-like"/>
</dbReference>
<gene>
    <name evidence="3" type="ORF">ACHAWO_008093</name>
</gene>
<accession>A0ABD3PKZ3</accession>
<dbReference type="Pfam" id="PF13181">
    <property type="entry name" value="TPR_8"/>
    <property type="match status" value="1"/>
</dbReference>
<proteinExistence type="predicted"/>
<evidence type="ECO:0000256" key="1">
    <source>
        <dbReference type="PROSITE-ProRule" id="PRU00339"/>
    </source>
</evidence>
<dbReference type="InterPro" id="IPR011990">
    <property type="entry name" value="TPR-like_helical_dom_sf"/>
</dbReference>
<comment type="caution">
    <text evidence="3">The sequence shown here is derived from an EMBL/GenBank/DDBJ whole genome shotgun (WGS) entry which is preliminary data.</text>
</comment>
<dbReference type="InterPro" id="IPR019734">
    <property type="entry name" value="TPR_rpt"/>
</dbReference>
<dbReference type="SMART" id="SM00028">
    <property type="entry name" value="TPR"/>
    <property type="match status" value="8"/>
</dbReference>
<dbReference type="AlphaFoldDB" id="A0ABD3PKZ3"/>
<organism evidence="3 4">
    <name type="scientific">Cyclotella atomus</name>
    <dbReference type="NCBI Taxonomy" id="382360"/>
    <lineage>
        <taxon>Eukaryota</taxon>
        <taxon>Sar</taxon>
        <taxon>Stramenopiles</taxon>
        <taxon>Ochrophyta</taxon>
        <taxon>Bacillariophyta</taxon>
        <taxon>Coscinodiscophyceae</taxon>
        <taxon>Thalassiosirophycidae</taxon>
        <taxon>Stephanodiscales</taxon>
        <taxon>Stephanodiscaceae</taxon>
        <taxon>Cyclotella</taxon>
    </lineage>
</organism>
<evidence type="ECO:0000256" key="2">
    <source>
        <dbReference type="SAM" id="MobiDB-lite"/>
    </source>
</evidence>
<dbReference type="EMBL" id="JALLPJ020000566">
    <property type="protein sequence ID" value="KAL3788396.1"/>
    <property type="molecule type" value="Genomic_DNA"/>
</dbReference>
<name>A0ABD3PKZ3_9STRA</name>
<dbReference type="PROSITE" id="PS50005">
    <property type="entry name" value="TPR"/>
    <property type="match status" value="1"/>
</dbReference>
<feature type="repeat" description="TPR" evidence="1">
    <location>
        <begin position="793"/>
        <end position="826"/>
    </location>
</feature>
<feature type="region of interest" description="Disordered" evidence="2">
    <location>
        <begin position="80"/>
        <end position="109"/>
    </location>
</feature>
<reference evidence="3 4" key="1">
    <citation type="submission" date="2024-10" db="EMBL/GenBank/DDBJ databases">
        <title>Updated reference genomes for cyclostephanoid diatoms.</title>
        <authorList>
            <person name="Roberts W.R."/>
            <person name="Alverson A.J."/>
        </authorList>
    </citation>
    <scope>NUCLEOTIDE SEQUENCE [LARGE SCALE GENOMIC DNA]</scope>
    <source>
        <strain evidence="3 4">AJA010-31</strain>
    </source>
</reference>
<dbReference type="Gene3D" id="1.25.40.10">
    <property type="entry name" value="Tetratricopeptide repeat domain"/>
    <property type="match status" value="5"/>
</dbReference>
<dbReference type="SUPFAM" id="SSF48452">
    <property type="entry name" value="TPR-like"/>
    <property type="match status" value="4"/>
</dbReference>